<dbReference type="EMBL" id="JAJOZR010000017">
    <property type="protein sequence ID" value="MCD7111585.1"/>
    <property type="molecule type" value="Genomic_DNA"/>
</dbReference>
<dbReference type="AlphaFoldDB" id="A0A9X1NUR7"/>
<evidence type="ECO:0000256" key="1">
    <source>
        <dbReference type="SAM" id="Phobius"/>
    </source>
</evidence>
<accession>A0A9X1NUR7</accession>
<keyword evidence="1" id="KW-0472">Membrane</keyword>
<evidence type="ECO:0000313" key="3">
    <source>
        <dbReference type="Proteomes" id="UP001139089"/>
    </source>
</evidence>
<protein>
    <submittedName>
        <fullName evidence="2">Uncharacterized protein</fullName>
    </submittedName>
</protein>
<reference evidence="2" key="1">
    <citation type="submission" date="2021-12" db="EMBL/GenBank/DDBJ databases">
        <authorList>
            <person name="Li Y."/>
        </authorList>
    </citation>
    <scope>NUCLEOTIDE SEQUENCE</scope>
    <source>
        <strain evidence="2">DKSPLA3</strain>
    </source>
</reference>
<keyword evidence="1" id="KW-0812">Transmembrane</keyword>
<name>A0A9X1NUR7_9HYPH</name>
<dbReference type="Proteomes" id="UP001139089">
    <property type="component" value="Unassembled WGS sequence"/>
</dbReference>
<sequence length="58" mass="6152">MQTETIAPVSSTAEQLRPVVITVVLAKIAVFALLMTTINYPVLPTVSADNALEIAAVR</sequence>
<evidence type="ECO:0000313" key="2">
    <source>
        <dbReference type="EMBL" id="MCD7111585.1"/>
    </source>
</evidence>
<keyword evidence="3" id="KW-1185">Reference proteome</keyword>
<proteinExistence type="predicted"/>
<comment type="caution">
    <text evidence="2">The sequence shown here is derived from an EMBL/GenBank/DDBJ whole genome shotgun (WGS) entry which is preliminary data.</text>
</comment>
<gene>
    <name evidence="2" type="ORF">LRX75_21335</name>
</gene>
<organism evidence="2 3">
    <name type="scientific">Rhizobium quercicola</name>
    <dbReference type="NCBI Taxonomy" id="2901226"/>
    <lineage>
        <taxon>Bacteria</taxon>
        <taxon>Pseudomonadati</taxon>
        <taxon>Pseudomonadota</taxon>
        <taxon>Alphaproteobacteria</taxon>
        <taxon>Hyphomicrobiales</taxon>
        <taxon>Rhizobiaceae</taxon>
        <taxon>Rhizobium/Agrobacterium group</taxon>
        <taxon>Rhizobium</taxon>
    </lineage>
</organism>
<feature type="transmembrane region" description="Helical" evidence="1">
    <location>
        <begin position="20"/>
        <end position="42"/>
    </location>
</feature>
<keyword evidence="1" id="KW-1133">Transmembrane helix</keyword>
<dbReference type="RefSeq" id="WP_231816655.1">
    <property type="nucleotide sequence ID" value="NZ_JAJOZR010000017.1"/>
</dbReference>